<dbReference type="Pfam" id="PF01476">
    <property type="entry name" value="LysM"/>
    <property type="match status" value="1"/>
</dbReference>
<organism evidence="2 3">
    <name type="scientific">Chryseobacterium edaphi</name>
    <dbReference type="NCBI Taxonomy" id="2976532"/>
    <lineage>
        <taxon>Bacteria</taxon>
        <taxon>Pseudomonadati</taxon>
        <taxon>Bacteroidota</taxon>
        <taxon>Flavobacteriia</taxon>
        <taxon>Flavobacteriales</taxon>
        <taxon>Weeksellaceae</taxon>
        <taxon>Chryseobacterium group</taxon>
        <taxon>Chryseobacterium</taxon>
    </lineage>
</organism>
<accession>A0ABT2W969</accession>
<dbReference type="InterPro" id="IPR018392">
    <property type="entry name" value="LysM"/>
</dbReference>
<evidence type="ECO:0000259" key="1">
    <source>
        <dbReference type="PROSITE" id="PS51782"/>
    </source>
</evidence>
<dbReference type="InterPro" id="IPR036779">
    <property type="entry name" value="LysM_dom_sf"/>
</dbReference>
<dbReference type="Proteomes" id="UP001208649">
    <property type="component" value="Unassembled WGS sequence"/>
</dbReference>
<evidence type="ECO:0000313" key="2">
    <source>
        <dbReference type="EMBL" id="MCU7618763.1"/>
    </source>
</evidence>
<reference evidence="3" key="1">
    <citation type="submission" date="2023-07" db="EMBL/GenBank/DDBJ databases">
        <title>Chryseobacterium sp. strain PBS4-4 Genome sequencing and assembly.</title>
        <authorList>
            <person name="Jung Y."/>
        </authorList>
    </citation>
    <scope>NUCLEOTIDE SEQUENCE [LARGE SCALE GENOMIC DNA]</scope>
    <source>
        <strain evidence="3">PBS4-4</strain>
    </source>
</reference>
<gene>
    <name evidence="2" type="ORF">NZ698_16330</name>
</gene>
<dbReference type="PROSITE" id="PS51782">
    <property type="entry name" value="LYSM"/>
    <property type="match status" value="1"/>
</dbReference>
<feature type="domain" description="LysM" evidence="1">
    <location>
        <begin position="6"/>
        <end position="56"/>
    </location>
</feature>
<dbReference type="Gene3D" id="3.10.350.10">
    <property type="entry name" value="LysM domain"/>
    <property type="match status" value="1"/>
</dbReference>
<proteinExistence type="predicted"/>
<sequence>MNISISTYQVKKGDTLESVSEKLGISAEALKRYHNTYCDLKNLIGHNLNGIHEILIPPAEKIAEIKESQKELSQTQNLPSVYLTTKFYASNYEVTERFEQDDRENFEVNYSISVQLRENMDKGFVAELKNSGFRKNNQDSDDKISLLSLACMESIFPISFLIPAQGKIKGFYDHKSIIKKFESKRTDLEDFFVGEVATSYFNKFHASLTNETFLLKRFSATLLYQVLFPEMDWFRRKKEWKENFYFISNSFPLKCKFEIEYNHDNPDVVETIIHGNSIDDCSLQELIKGYRFEEMREEKVSGKIQIKYTTDKITKQLLGADAEVTLWYEDEIYSKHILTFVEKKKEKEFKKFSTLVEE</sequence>
<dbReference type="RefSeq" id="WP_263004283.1">
    <property type="nucleotide sequence ID" value="NZ_JAOTEM010000005.1"/>
</dbReference>
<dbReference type="CDD" id="cd00118">
    <property type="entry name" value="LysM"/>
    <property type="match status" value="1"/>
</dbReference>
<comment type="caution">
    <text evidence="2">The sequence shown here is derived from an EMBL/GenBank/DDBJ whole genome shotgun (WGS) entry which is preliminary data.</text>
</comment>
<evidence type="ECO:0000313" key="3">
    <source>
        <dbReference type="Proteomes" id="UP001208649"/>
    </source>
</evidence>
<protein>
    <submittedName>
        <fullName evidence="2">LysM peptidoglycan-binding domain-containing protein</fullName>
    </submittedName>
</protein>
<name>A0ABT2W969_9FLAO</name>
<dbReference type="EMBL" id="JAOTEM010000005">
    <property type="protein sequence ID" value="MCU7618763.1"/>
    <property type="molecule type" value="Genomic_DNA"/>
</dbReference>
<keyword evidence="3" id="KW-1185">Reference proteome</keyword>